<protein>
    <submittedName>
        <fullName evidence="1">Uncharacterized protein</fullName>
    </submittedName>
</protein>
<accession>A0A8X6Q1H8</accession>
<sequence length="69" mass="7777">MDQRKVVPMAIEPDEDAQLNELAQIVDKIHEVTGDNLTIEIVESKVDLNAVLEVAELEEMVKGTFRPRC</sequence>
<dbReference type="Proteomes" id="UP000887013">
    <property type="component" value="Unassembled WGS sequence"/>
</dbReference>
<dbReference type="AlphaFoldDB" id="A0A8X6Q1H8"/>
<dbReference type="EMBL" id="BMAW01075419">
    <property type="protein sequence ID" value="GFT96882.1"/>
    <property type="molecule type" value="Genomic_DNA"/>
</dbReference>
<gene>
    <name evidence="1" type="ORF">NPIL_169121</name>
</gene>
<reference evidence="1" key="1">
    <citation type="submission" date="2020-08" db="EMBL/GenBank/DDBJ databases">
        <title>Multicomponent nature underlies the extraordinary mechanical properties of spider dragline silk.</title>
        <authorList>
            <person name="Kono N."/>
            <person name="Nakamura H."/>
            <person name="Mori M."/>
            <person name="Yoshida Y."/>
            <person name="Ohtoshi R."/>
            <person name="Malay A.D."/>
            <person name="Moran D.A.P."/>
            <person name="Tomita M."/>
            <person name="Numata K."/>
            <person name="Arakawa K."/>
        </authorList>
    </citation>
    <scope>NUCLEOTIDE SEQUENCE</scope>
</reference>
<keyword evidence="2" id="KW-1185">Reference proteome</keyword>
<evidence type="ECO:0000313" key="2">
    <source>
        <dbReference type="Proteomes" id="UP000887013"/>
    </source>
</evidence>
<organism evidence="1 2">
    <name type="scientific">Nephila pilipes</name>
    <name type="common">Giant wood spider</name>
    <name type="synonym">Nephila maculata</name>
    <dbReference type="NCBI Taxonomy" id="299642"/>
    <lineage>
        <taxon>Eukaryota</taxon>
        <taxon>Metazoa</taxon>
        <taxon>Ecdysozoa</taxon>
        <taxon>Arthropoda</taxon>
        <taxon>Chelicerata</taxon>
        <taxon>Arachnida</taxon>
        <taxon>Araneae</taxon>
        <taxon>Araneomorphae</taxon>
        <taxon>Entelegynae</taxon>
        <taxon>Araneoidea</taxon>
        <taxon>Nephilidae</taxon>
        <taxon>Nephila</taxon>
    </lineage>
</organism>
<name>A0A8X6Q1H8_NEPPI</name>
<comment type="caution">
    <text evidence="1">The sequence shown here is derived from an EMBL/GenBank/DDBJ whole genome shotgun (WGS) entry which is preliminary data.</text>
</comment>
<proteinExistence type="predicted"/>
<evidence type="ECO:0000313" key="1">
    <source>
        <dbReference type="EMBL" id="GFT96882.1"/>
    </source>
</evidence>